<evidence type="ECO:0000313" key="2">
    <source>
        <dbReference type="EMBL" id="RFU25829.1"/>
    </source>
</evidence>
<dbReference type="AlphaFoldDB" id="A0A3E2GXI6"/>
<keyword evidence="1" id="KW-0732">Signal</keyword>
<reference evidence="2 3" key="1">
    <citation type="submission" date="2018-05" db="EMBL/GenBank/DDBJ databases">
        <title>Draft genome sequence of Scytalidium lignicola DSM 105466, a ubiquitous saprotrophic fungus.</title>
        <authorList>
            <person name="Buettner E."/>
            <person name="Gebauer A.M."/>
            <person name="Hofrichter M."/>
            <person name="Liers C."/>
            <person name="Kellner H."/>
        </authorList>
    </citation>
    <scope>NUCLEOTIDE SEQUENCE [LARGE SCALE GENOMIC DNA]</scope>
    <source>
        <strain evidence="2 3">DSM 105466</strain>
    </source>
</reference>
<comment type="caution">
    <text evidence="2">The sequence shown here is derived from an EMBL/GenBank/DDBJ whole genome shotgun (WGS) entry which is preliminary data.</text>
</comment>
<organism evidence="2 3">
    <name type="scientific">Scytalidium lignicola</name>
    <name type="common">Hyphomycete</name>
    <dbReference type="NCBI Taxonomy" id="5539"/>
    <lineage>
        <taxon>Eukaryota</taxon>
        <taxon>Fungi</taxon>
        <taxon>Dikarya</taxon>
        <taxon>Ascomycota</taxon>
        <taxon>Pezizomycotina</taxon>
        <taxon>Leotiomycetes</taxon>
        <taxon>Leotiomycetes incertae sedis</taxon>
        <taxon>Scytalidium</taxon>
    </lineage>
</organism>
<accession>A0A3E2GXI6</accession>
<gene>
    <name evidence="2" type="ORF">B7463_g10509</name>
</gene>
<feature type="chain" id="PRO_5017799109" evidence="1">
    <location>
        <begin position="26"/>
        <end position="111"/>
    </location>
</feature>
<feature type="signal peptide" evidence="1">
    <location>
        <begin position="1"/>
        <end position="25"/>
    </location>
</feature>
<dbReference type="Proteomes" id="UP000258309">
    <property type="component" value="Unassembled WGS sequence"/>
</dbReference>
<feature type="non-terminal residue" evidence="2">
    <location>
        <position position="111"/>
    </location>
</feature>
<feature type="non-terminal residue" evidence="2">
    <location>
        <position position="1"/>
    </location>
</feature>
<dbReference type="OMA" id="VVISKCY"/>
<sequence>MVVISKCYALGIGLQLIAIVPCVESFRAGKSQVPMTQELVKGRFATGGPHSCLTNQVMVAISPSVQNKVDRVRAGNGTNLAAALKSPYEAIFGHPEVTRTNYMKNETTKGS</sequence>
<dbReference type="OrthoDB" id="4284253at2759"/>
<dbReference type="EMBL" id="NCSJ02000301">
    <property type="protein sequence ID" value="RFU25829.1"/>
    <property type="molecule type" value="Genomic_DNA"/>
</dbReference>
<protein>
    <submittedName>
        <fullName evidence="2">Uncharacterized protein</fullName>
    </submittedName>
</protein>
<evidence type="ECO:0000313" key="3">
    <source>
        <dbReference type="Proteomes" id="UP000258309"/>
    </source>
</evidence>
<proteinExistence type="predicted"/>
<name>A0A3E2GXI6_SCYLI</name>
<evidence type="ECO:0000256" key="1">
    <source>
        <dbReference type="SAM" id="SignalP"/>
    </source>
</evidence>
<keyword evidence="3" id="KW-1185">Reference proteome</keyword>